<evidence type="ECO:0000313" key="4">
    <source>
        <dbReference type="EMBL" id="REE94521.1"/>
    </source>
</evidence>
<sequence length="276" mass="31757">MLHPSVERKMSRLASCLQSRTSIIESIYLYGSVALGDYIDGTSDIDFVAIVREKLSEPDLQAIREAHEETEQECPEVDIMGMYVRAHELGQPYNEERTPVTFYNKQVHTNGHGADMNPVTWWILKHHGIRVYGSEQAMTFDYDIPSQELVTYVIGNLNSYWSGWMERLEQVQAAAALDPSLLQTQLLDEAVEWCALGMLRQLYTLSEHGIRSKVQAGQHALTFVPEKWHCVIQEAIWIKQLRSDRHYKDNSERLSDLIGLMRYIHEEANRICSDLS</sequence>
<reference evidence="4 5" key="1">
    <citation type="submission" date="2018-08" db="EMBL/GenBank/DDBJ databases">
        <title>Genomic Encyclopedia of Type Strains, Phase III (KMG-III): the genomes of soil and plant-associated and newly described type strains.</title>
        <authorList>
            <person name="Whitman W."/>
        </authorList>
    </citation>
    <scope>NUCLEOTIDE SEQUENCE [LARGE SCALE GENOMIC DNA]</scope>
    <source>
        <strain evidence="4 5">CGMCC 1.10966</strain>
    </source>
</reference>
<dbReference type="AlphaFoldDB" id="A0A3D9SS29"/>
<accession>A0A3D9SS29</accession>
<dbReference type="InterPro" id="IPR025184">
    <property type="entry name" value="AadA_C"/>
</dbReference>
<dbReference type="Proteomes" id="UP000256304">
    <property type="component" value="Unassembled WGS sequence"/>
</dbReference>
<gene>
    <name evidence="4" type="ORF">A8990_101317</name>
</gene>
<dbReference type="SUPFAM" id="SSF81301">
    <property type="entry name" value="Nucleotidyltransferase"/>
    <property type="match status" value="1"/>
</dbReference>
<keyword evidence="5" id="KW-1185">Reference proteome</keyword>
<dbReference type="Pfam" id="PF13427">
    <property type="entry name" value="AadA_C"/>
    <property type="match status" value="1"/>
</dbReference>
<name>A0A3D9SS29_9BACL</name>
<organism evidence="4 5">
    <name type="scientific">Paenibacillus taihuensis</name>
    <dbReference type="NCBI Taxonomy" id="1156355"/>
    <lineage>
        <taxon>Bacteria</taxon>
        <taxon>Bacillati</taxon>
        <taxon>Bacillota</taxon>
        <taxon>Bacilli</taxon>
        <taxon>Bacillales</taxon>
        <taxon>Paenibacillaceae</taxon>
        <taxon>Paenibacillus</taxon>
    </lineage>
</organism>
<dbReference type="InterPro" id="IPR002934">
    <property type="entry name" value="Polymerase_NTP_transf_dom"/>
</dbReference>
<feature type="domain" description="Adenylyltransferase AadA C-terminal" evidence="3">
    <location>
        <begin position="195"/>
        <end position="261"/>
    </location>
</feature>
<feature type="domain" description="Polymerase nucleotidyl transferase" evidence="2">
    <location>
        <begin position="11"/>
        <end position="80"/>
    </location>
</feature>
<protein>
    <submittedName>
        <fullName evidence="4">Uncharacterized protein DUF4111</fullName>
    </submittedName>
</protein>
<evidence type="ECO:0000259" key="2">
    <source>
        <dbReference type="Pfam" id="PF01909"/>
    </source>
</evidence>
<dbReference type="Gene3D" id="3.30.460.10">
    <property type="entry name" value="Beta Polymerase, domain 2"/>
    <property type="match status" value="1"/>
</dbReference>
<dbReference type="RefSeq" id="WP_181909347.1">
    <property type="nucleotide sequence ID" value="NZ_QTTN01000001.1"/>
</dbReference>
<dbReference type="CDD" id="cd05403">
    <property type="entry name" value="NT_KNTase_like"/>
    <property type="match status" value="1"/>
</dbReference>
<comment type="caution">
    <text evidence="4">The sequence shown here is derived from an EMBL/GenBank/DDBJ whole genome shotgun (WGS) entry which is preliminary data.</text>
</comment>
<dbReference type="InterPro" id="IPR043519">
    <property type="entry name" value="NT_sf"/>
</dbReference>
<dbReference type="Pfam" id="PF01909">
    <property type="entry name" value="NTP_transf_2"/>
    <property type="match status" value="1"/>
</dbReference>
<evidence type="ECO:0000313" key="5">
    <source>
        <dbReference type="Proteomes" id="UP000256304"/>
    </source>
</evidence>
<dbReference type="GO" id="GO:0016779">
    <property type="term" value="F:nucleotidyltransferase activity"/>
    <property type="evidence" value="ECO:0007669"/>
    <property type="project" value="InterPro"/>
</dbReference>
<evidence type="ECO:0000256" key="1">
    <source>
        <dbReference type="ARBA" id="ARBA00022679"/>
    </source>
</evidence>
<proteinExistence type="predicted"/>
<evidence type="ECO:0000259" key="3">
    <source>
        <dbReference type="Pfam" id="PF13427"/>
    </source>
</evidence>
<keyword evidence="1" id="KW-0808">Transferase</keyword>
<dbReference type="EMBL" id="QTTN01000001">
    <property type="protein sequence ID" value="REE94521.1"/>
    <property type="molecule type" value="Genomic_DNA"/>
</dbReference>